<name>A0A1H4LDB5_9NOCA</name>
<proteinExistence type="predicted"/>
<feature type="region of interest" description="Disordered" evidence="1">
    <location>
        <begin position="48"/>
        <end position="108"/>
    </location>
</feature>
<evidence type="ECO:0000313" key="3">
    <source>
        <dbReference type="Proteomes" id="UP000183561"/>
    </source>
</evidence>
<organism evidence="2 3">
    <name type="scientific">Rhodococcus koreensis</name>
    <dbReference type="NCBI Taxonomy" id="99653"/>
    <lineage>
        <taxon>Bacteria</taxon>
        <taxon>Bacillati</taxon>
        <taxon>Actinomycetota</taxon>
        <taxon>Actinomycetes</taxon>
        <taxon>Mycobacteriales</taxon>
        <taxon>Nocardiaceae</taxon>
        <taxon>Rhodococcus</taxon>
    </lineage>
</organism>
<evidence type="ECO:0000313" key="2">
    <source>
        <dbReference type="EMBL" id="SEB68295.1"/>
    </source>
</evidence>
<protein>
    <submittedName>
        <fullName evidence="2">Uncharacterized protein</fullName>
    </submittedName>
</protein>
<dbReference type="AlphaFoldDB" id="A0A1H4LDB5"/>
<sequence>MVYAQTDPPAVEPELPQVEYVWDLECRLLAAEVDLIFADALTPLHTESAPTVTTDVPGENMRAPTHAAVPTARPRFSNPEVAATQRSPPRRDEGERRSNGRQVMLHDRKLREGAAPSPARLFRVLCAGTR</sequence>
<gene>
    <name evidence="2" type="ORF">SAMN04490239_1205</name>
</gene>
<evidence type="ECO:0000256" key="1">
    <source>
        <dbReference type="SAM" id="MobiDB-lite"/>
    </source>
</evidence>
<reference evidence="3" key="1">
    <citation type="submission" date="2016-10" db="EMBL/GenBank/DDBJ databases">
        <authorList>
            <person name="Varghese N."/>
            <person name="Submissions S."/>
        </authorList>
    </citation>
    <scope>NUCLEOTIDE SEQUENCE [LARGE SCALE GENOMIC DNA]</scope>
    <source>
        <strain evidence="3">DSM 44498</strain>
    </source>
</reference>
<dbReference type="EMBL" id="FNSV01000005">
    <property type="protein sequence ID" value="SEB68295.1"/>
    <property type="molecule type" value="Genomic_DNA"/>
</dbReference>
<dbReference type="Proteomes" id="UP000183561">
    <property type="component" value="Unassembled WGS sequence"/>
</dbReference>
<feature type="compositionally biased region" description="Basic and acidic residues" evidence="1">
    <location>
        <begin position="89"/>
        <end position="108"/>
    </location>
</feature>
<accession>A0A1H4LDB5</accession>
<keyword evidence="3" id="KW-1185">Reference proteome</keyword>